<name>A0A6N7UT83_9FIRM</name>
<feature type="transmembrane region" description="Helical" evidence="2">
    <location>
        <begin position="112"/>
        <end position="131"/>
    </location>
</feature>
<reference evidence="3 4" key="1">
    <citation type="submission" date="2019-08" db="EMBL/GenBank/DDBJ databases">
        <title>In-depth cultivation of the pig gut microbiome towards novel bacterial diversity and tailored functional studies.</title>
        <authorList>
            <person name="Wylensek D."/>
            <person name="Hitch T.C.A."/>
            <person name="Clavel T."/>
        </authorList>
    </citation>
    <scope>NUCLEOTIDE SEQUENCE [LARGE SCALE GENOMIC DNA]</scope>
    <source>
        <strain evidence="3 4">68-1-5</strain>
    </source>
</reference>
<dbReference type="EMBL" id="VULY01000018">
    <property type="protein sequence ID" value="MSR94318.1"/>
    <property type="molecule type" value="Genomic_DNA"/>
</dbReference>
<evidence type="ECO:0000313" key="3">
    <source>
        <dbReference type="EMBL" id="MSR94318.1"/>
    </source>
</evidence>
<protein>
    <submittedName>
        <fullName evidence="3">Uncharacterized protein</fullName>
    </submittedName>
</protein>
<keyword evidence="1" id="KW-0175">Coiled coil</keyword>
<keyword evidence="4" id="KW-1185">Reference proteome</keyword>
<evidence type="ECO:0000256" key="2">
    <source>
        <dbReference type="SAM" id="Phobius"/>
    </source>
</evidence>
<evidence type="ECO:0000313" key="4">
    <source>
        <dbReference type="Proteomes" id="UP000434409"/>
    </source>
</evidence>
<feature type="coiled-coil region" evidence="1">
    <location>
        <begin position="4"/>
        <end position="31"/>
    </location>
</feature>
<comment type="caution">
    <text evidence="3">The sequence shown here is derived from an EMBL/GenBank/DDBJ whole genome shotgun (WGS) entry which is preliminary data.</text>
</comment>
<gene>
    <name evidence="3" type="ORF">FYJ34_08620</name>
</gene>
<evidence type="ECO:0000256" key="1">
    <source>
        <dbReference type="SAM" id="Coils"/>
    </source>
</evidence>
<dbReference type="Pfam" id="PF19639">
    <property type="entry name" value="DUF6142"/>
    <property type="match status" value="1"/>
</dbReference>
<dbReference type="RefSeq" id="WP_154477893.1">
    <property type="nucleotide sequence ID" value="NZ_JAQYBV010000034.1"/>
</dbReference>
<dbReference type="Proteomes" id="UP000434409">
    <property type="component" value="Unassembled WGS sequence"/>
</dbReference>
<accession>A0A6N7UT83</accession>
<sequence>MFAVRKIKTEKDRAKEAAKEREKRRKKLIKTKYGQKALKHAKWGKESCFLGGVAAVVLLGLLTVAFLKKGEISVFSGIAGFGVAFLAWKGIQAGRKGLKEREKRYITCKIGLALNGCILLSMLAVFVRGCLK</sequence>
<proteinExistence type="predicted"/>
<organism evidence="3 4">
    <name type="scientific">Suipraeoptans intestinalis</name>
    <dbReference type="NCBI Taxonomy" id="2606628"/>
    <lineage>
        <taxon>Bacteria</taxon>
        <taxon>Bacillati</taxon>
        <taxon>Bacillota</taxon>
        <taxon>Clostridia</taxon>
        <taxon>Lachnospirales</taxon>
        <taxon>Lachnospiraceae</taxon>
        <taxon>Suipraeoptans</taxon>
    </lineage>
</organism>
<feature type="transmembrane region" description="Helical" evidence="2">
    <location>
        <begin position="48"/>
        <end position="66"/>
    </location>
</feature>
<feature type="transmembrane region" description="Helical" evidence="2">
    <location>
        <begin position="72"/>
        <end position="91"/>
    </location>
</feature>
<keyword evidence="2" id="KW-0472">Membrane</keyword>
<dbReference type="AlphaFoldDB" id="A0A6N7UT83"/>
<keyword evidence="2" id="KW-1133">Transmembrane helix</keyword>
<keyword evidence="2" id="KW-0812">Transmembrane</keyword>
<dbReference type="InterPro" id="IPR046140">
    <property type="entry name" value="DUF6142"/>
</dbReference>